<dbReference type="AlphaFoldDB" id="D9PJS8"/>
<accession>D9PJS8</accession>
<feature type="transmembrane region" description="Helical" evidence="1">
    <location>
        <begin position="33"/>
        <end position="52"/>
    </location>
</feature>
<keyword evidence="1" id="KW-1133">Transmembrane helix</keyword>
<protein>
    <submittedName>
        <fullName evidence="2">Uncharacterized protein</fullName>
    </submittedName>
</protein>
<comment type="caution">
    <text evidence="2">The sequence shown here is derived from an EMBL/GenBank/DDBJ whole genome shotgun (WGS) entry which is preliminary data.</text>
</comment>
<sequence length="566" mass="66510">MPDQKITSAKADTPEKRSVDNILLKKFLYHRHLIVIFIFIAFFLIFGLIWVVKILNSEQVYFYSKEEKPRQFEETTYLYETRVKEKTDSGPEFKQSANGKISVLNSKYNDSTYDDFYYLYLEAETDGDLFHADLLISGSVVNKFTVGVNNKYKTVKTVSNSFVGLVTRSYKKFFFLIDDLKFGENNFEIALYPDDQRKNQLDKVNISITRNETGDSVVSLNGSLIPVKPDDLFRRNNIDFEKDKIWDYLFYLNKDFFTDFDNNYFSGNKPNLADIKIDKVGQIEIEGTYLDLYKLYFSRISEYMYLTQNVNGFYFYEYDNKLYYITNSLMDIFDNYISPVYLNYFKSSPYILPDSILDVGFIPIDLNNKLVADETPYDDKPFYCNFTTAPEPVSTFESYKVYKSYAVEDVYGICKHFVLIPAYFKDDVYVRDEGTYKYIDTKYNKLDVALDDGKELDDYYYPYWHWCGGSRGYRILDSKDVSYLESVGKTSTGENVYIFSQDMPYPDDGHLHPAGEKDNSDITVWEGNWDEFLLNQKNDYPIIVIQNVFGDWVVYFNARYMFFPGC</sequence>
<name>D9PJS8_9ZZZZ</name>
<gene>
    <name evidence="2" type="ORF">LDC_1791</name>
</gene>
<keyword evidence="1" id="KW-0812">Transmembrane</keyword>
<evidence type="ECO:0000313" key="2">
    <source>
        <dbReference type="EMBL" id="EFK96192.1"/>
    </source>
</evidence>
<organism evidence="2">
    <name type="scientific">sediment metagenome</name>
    <dbReference type="NCBI Taxonomy" id="749907"/>
    <lineage>
        <taxon>unclassified sequences</taxon>
        <taxon>metagenomes</taxon>
        <taxon>ecological metagenomes</taxon>
    </lineage>
</organism>
<reference evidence="2" key="2">
    <citation type="journal article" date="2011" name="Microb. Ecol.">
        <title>Taxonomic and Functional Metagenomic Profiling of the Microbial Community in the Anoxic Sediment of a Sub-saline Shallow Lake (Laguna de Carrizo, Central Spain).</title>
        <authorList>
            <person name="Ferrer M."/>
            <person name="Guazzaroni M.E."/>
            <person name="Richter M."/>
            <person name="Garcia-Salamanca A."/>
            <person name="Yarza P."/>
            <person name="Suarez-Suarez A."/>
            <person name="Solano J."/>
            <person name="Alcaide M."/>
            <person name="van Dillewijn P."/>
            <person name="Molina-Henares M.A."/>
            <person name="Lopez-Cortes N."/>
            <person name="Al-Ramahi Y."/>
            <person name="Guerrero C."/>
            <person name="Acosta A."/>
            <person name="de Eugenio L.I."/>
            <person name="Martinez V."/>
            <person name="Marques S."/>
            <person name="Rojo F."/>
            <person name="Santero E."/>
            <person name="Genilloud O."/>
            <person name="Perez-Perez J."/>
            <person name="Rossello-Mora R."/>
            <person name="Ramos J.L."/>
        </authorList>
    </citation>
    <scope>NUCLEOTIDE SEQUENCE</scope>
</reference>
<dbReference type="EMBL" id="ADZX01000550">
    <property type="protein sequence ID" value="EFK96192.1"/>
    <property type="molecule type" value="Genomic_DNA"/>
</dbReference>
<evidence type="ECO:0000256" key="1">
    <source>
        <dbReference type="SAM" id="Phobius"/>
    </source>
</evidence>
<reference evidence="2" key="1">
    <citation type="submission" date="2010-07" db="EMBL/GenBank/DDBJ databases">
        <authorList>
            <consortium name="CONSOLIDER consortium CSD2007-00005"/>
            <person name="Guazzaroni M.-E."/>
            <person name="Richter M."/>
            <person name="Garcia-Salamanca A."/>
            <person name="Yarza P."/>
            <person name="Ferrer M."/>
        </authorList>
    </citation>
    <scope>NUCLEOTIDE SEQUENCE</scope>
</reference>
<keyword evidence="1" id="KW-0472">Membrane</keyword>
<proteinExistence type="predicted"/>